<dbReference type="EMBL" id="AIVF01000026">
    <property type="protein sequence ID" value="EOG26348.1"/>
    <property type="molecule type" value="Genomic_DNA"/>
</dbReference>
<accession>A0A829F6N4</accession>
<dbReference type="AlphaFoldDB" id="A0A829F6N4"/>
<reference evidence="1 2" key="1">
    <citation type="submission" date="2013-02" db="EMBL/GenBank/DDBJ databases">
        <title>The Genome Sequence of Enterococcus faecium VRE_84.</title>
        <authorList>
            <consortium name="The Broad Institute Genome Sequencing Platform"/>
            <consortium name="The Broad Institute Genome Sequencing Center for Infectious Disease"/>
            <person name="Earl A.M."/>
            <person name="Gilmore M.S."/>
            <person name="Lebreton F."/>
            <person name="Hammerum A.M."/>
            <person name="Jensen L.B."/>
            <person name="Guardabassi L."/>
            <person name="Walker B."/>
            <person name="Young S.K."/>
            <person name="Zeng Q."/>
            <person name="Gargeya S."/>
            <person name="Fitzgerald M."/>
            <person name="Haas B."/>
            <person name="Abouelleil A."/>
            <person name="Alvarado L."/>
            <person name="Arachchi H.M."/>
            <person name="Berlin A.M."/>
            <person name="Chapman S.B."/>
            <person name="Dewar J."/>
            <person name="Goldberg J."/>
            <person name="Griggs A."/>
            <person name="Gujja S."/>
            <person name="Hansen M."/>
            <person name="Howarth C."/>
            <person name="Imamovic A."/>
            <person name="Larimer J."/>
            <person name="McCowan C."/>
            <person name="Murphy C."/>
            <person name="Neiman D."/>
            <person name="Pearson M."/>
            <person name="Priest M."/>
            <person name="Roberts A."/>
            <person name="Saif S."/>
            <person name="Shea T."/>
            <person name="Sisk P."/>
            <person name="Sykes S."/>
            <person name="Wortman J."/>
            <person name="Nusbaum C."/>
            <person name="Birren B."/>
        </authorList>
    </citation>
    <scope>NUCLEOTIDE SEQUENCE [LARGE SCALE GENOMIC DNA]</scope>
    <source>
        <strain evidence="1 2">VRE 84</strain>
    </source>
</reference>
<gene>
    <name evidence="1" type="ORF">SMG_01367</name>
</gene>
<name>A0A829F6N4_ENTFC</name>
<sequence length="45" mass="5407">MAFLLLHNYTDFIQYSNGKLWLAGRYIPANQILRFLGEWRFKTIS</sequence>
<evidence type="ECO:0000313" key="2">
    <source>
        <dbReference type="Proteomes" id="UP000013834"/>
    </source>
</evidence>
<protein>
    <submittedName>
        <fullName evidence="1">Uncharacterized protein</fullName>
    </submittedName>
</protein>
<comment type="caution">
    <text evidence="1">The sequence shown here is derived from an EMBL/GenBank/DDBJ whole genome shotgun (WGS) entry which is preliminary data.</text>
</comment>
<dbReference type="Proteomes" id="UP000013834">
    <property type="component" value="Unassembled WGS sequence"/>
</dbReference>
<evidence type="ECO:0000313" key="1">
    <source>
        <dbReference type="EMBL" id="EOG26348.1"/>
    </source>
</evidence>
<proteinExistence type="predicted"/>
<organism evidence="1 2">
    <name type="scientific">Enterococcus faecium EnGen0180</name>
    <dbReference type="NCBI Taxonomy" id="1157475"/>
    <lineage>
        <taxon>Bacteria</taxon>
        <taxon>Bacillati</taxon>
        <taxon>Bacillota</taxon>
        <taxon>Bacilli</taxon>
        <taxon>Lactobacillales</taxon>
        <taxon>Enterococcaceae</taxon>
        <taxon>Enterococcus</taxon>
    </lineage>
</organism>